<feature type="domain" description="ABC transmembrane type-1" evidence="8">
    <location>
        <begin position="92"/>
        <end position="272"/>
    </location>
</feature>
<feature type="transmembrane region" description="Helical" evidence="7">
    <location>
        <begin position="33"/>
        <end position="50"/>
    </location>
</feature>
<dbReference type="InterPro" id="IPR000515">
    <property type="entry name" value="MetI-like"/>
</dbReference>
<keyword evidence="2 7" id="KW-0813">Transport</keyword>
<evidence type="ECO:0000256" key="3">
    <source>
        <dbReference type="ARBA" id="ARBA00022475"/>
    </source>
</evidence>
<comment type="subcellular location">
    <subcellularLocation>
        <location evidence="1 7">Cell membrane</location>
        <topology evidence="1 7">Multi-pass membrane protein</topology>
    </subcellularLocation>
</comment>
<dbReference type="HOGENOM" id="CLU_046113_1_1_7"/>
<sequence>MSQAIMQRQTTKGPSAWEVTLANTKLWLKSPTPYLNALGLVAFVLFWYLTTEYFQLPYFEKLPGPVASFQEWVSKDPIYGISIYTSDYYAHIGISVWRVFQAFMLATLLGVPTGLFMGWNKTFKDYSFPLLETLRPIPMLAWVPLAILMWPGREASIVFLTFLGSYFATVLNTLLGVESIDESYFRAARSLGARPRDVFFKVILPGAMPFIFTGLQISMGYAWFSLVAGEMLAGEYGLGYLIWNSFMLVQYPVIIIAMITLGVIGSLSSLLIRMIGNRLMQWKVREEVR</sequence>
<keyword evidence="3" id="KW-1003">Cell membrane</keyword>
<evidence type="ECO:0000259" key="8">
    <source>
        <dbReference type="PROSITE" id="PS50928"/>
    </source>
</evidence>
<evidence type="ECO:0000256" key="2">
    <source>
        <dbReference type="ARBA" id="ARBA00022448"/>
    </source>
</evidence>
<dbReference type="STRING" id="563192.HMPREF0179_02855"/>
<dbReference type="eggNOG" id="COG0600">
    <property type="taxonomic scope" value="Bacteria"/>
</dbReference>
<dbReference type="OrthoDB" id="5449677at2"/>
<dbReference type="Proteomes" id="UP000006034">
    <property type="component" value="Unassembled WGS sequence"/>
</dbReference>
<dbReference type="EMBL" id="ADCP02000001">
    <property type="protein sequence ID" value="EFV43332.1"/>
    <property type="molecule type" value="Genomic_DNA"/>
</dbReference>
<evidence type="ECO:0000256" key="1">
    <source>
        <dbReference type="ARBA" id="ARBA00004651"/>
    </source>
</evidence>
<protein>
    <recommendedName>
        <fullName evidence="8">ABC transmembrane type-1 domain-containing protein</fullName>
    </recommendedName>
</protein>
<evidence type="ECO:0000256" key="7">
    <source>
        <dbReference type="RuleBase" id="RU363032"/>
    </source>
</evidence>
<feature type="transmembrane region" description="Helical" evidence="7">
    <location>
        <begin position="198"/>
        <end position="224"/>
    </location>
</feature>
<proteinExistence type="inferred from homology"/>
<dbReference type="RefSeq" id="WP_005028998.1">
    <property type="nucleotide sequence ID" value="NZ_KE150238.1"/>
</dbReference>
<dbReference type="AlphaFoldDB" id="E5Y9E0"/>
<evidence type="ECO:0000256" key="5">
    <source>
        <dbReference type="ARBA" id="ARBA00022989"/>
    </source>
</evidence>
<dbReference type="GO" id="GO:0042918">
    <property type="term" value="P:alkanesulfonate transmembrane transport"/>
    <property type="evidence" value="ECO:0007669"/>
    <property type="project" value="UniProtKB-ARBA"/>
</dbReference>
<dbReference type="GeneID" id="78084755"/>
<feature type="transmembrane region" description="Helical" evidence="7">
    <location>
        <begin position="130"/>
        <end position="150"/>
    </location>
</feature>
<dbReference type="PANTHER" id="PTHR30151">
    <property type="entry name" value="ALKANE SULFONATE ABC TRANSPORTER-RELATED, MEMBRANE SUBUNIT"/>
    <property type="match status" value="1"/>
</dbReference>
<dbReference type="CDD" id="cd06261">
    <property type="entry name" value="TM_PBP2"/>
    <property type="match status" value="1"/>
</dbReference>
<reference evidence="9 10" key="1">
    <citation type="submission" date="2010-10" db="EMBL/GenBank/DDBJ databases">
        <authorList>
            <consortium name="The Broad Institute Genome Sequencing Platform"/>
            <person name="Ward D."/>
            <person name="Earl A."/>
            <person name="Feldgarden M."/>
            <person name="Young S.K."/>
            <person name="Gargeya S."/>
            <person name="Zeng Q."/>
            <person name="Alvarado L."/>
            <person name="Berlin A."/>
            <person name="Bochicchio J."/>
            <person name="Chapman S.B."/>
            <person name="Chen Z."/>
            <person name="Freedman E."/>
            <person name="Gellesch M."/>
            <person name="Goldberg J."/>
            <person name="Griggs A."/>
            <person name="Gujja S."/>
            <person name="Heilman E."/>
            <person name="Heiman D."/>
            <person name="Howarth C."/>
            <person name="Mehta T."/>
            <person name="Neiman D."/>
            <person name="Pearson M."/>
            <person name="Roberts A."/>
            <person name="Saif S."/>
            <person name="Shea T."/>
            <person name="Shenoy N."/>
            <person name="Sisk P."/>
            <person name="Stolte C."/>
            <person name="Sykes S."/>
            <person name="White J."/>
            <person name="Yandava C."/>
            <person name="Allen-Vercoe E."/>
            <person name="Sibley C."/>
            <person name="Ambrose C.E."/>
            <person name="Strauss J."/>
            <person name="Daigneault M."/>
            <person name="Haas B."/>
            <person name="Nusbaum C."/>
            <person name="Birren B."/>
        </authorList>
    </citation>
    <scope>NUCLEOTIDE SEQUENCE [LARGE SCALE GENOMIC DNA]</scope>
    <source>
        <strain evidence="9 10">3_1_6</strain>
    </source>
</reference>
<dbReference type="SUPFAM" id="SSF161098">
    <property type="entry name" value="MetI-like"/>
    <property type="match status" value="1"/>
</dbReference>
<evidence type="ECO:0000256" key="6">
    <source>
        <dbReference type="ARBA" id="ARBA00023136"/>
    </source>
</evidence>
<feature type="transmembrane region" description="Helical" evidence="7">
    <location>
        <begin position="156"/>
        <end position="177"/>
    </location>
</feature>
<name>E5Y9E0_BILW3</name>
<dbReference type="Pfam" id="PF00528">
    <property type="entry name" value="BPD_transp_1"/>
    <property type="match status" value="1"/>
</dbReference>
<dbReference type="Gene3D" id="1.10.3720.10">
    <property type="entry name" value="MetI-like"/>
    <property type="match status" value="1"/>
</dbReference>
<gene>
    <name evidence="9" type="ORF">HMPREF0179_02855</name>
</gene>
<dbReference type="PANTHER" id="PTHR30151:SF0">
    <property type="entry name" value="ABC TRANSPORTER PERMEASE PROTEIN MJ0413-RELATED"/>
    <property type="match status" value="1"/>
</dbReference>
<dbReference type="PROSITE" id="PS50928">
    <property type="entry name" value="ABC_TM1"/>
    <property type="match status" value="1"/>
</dbReference>
<evidence type="ECO:0000313" key="9">
    <source>
        <dbReference type="EMBL" id="EFV43332.1"/>
    </source>
</evidence>
<accession>E5Y9E0</accession>
<dbReference type="InterPro" id="IPR035906">
    <property type="entry name" value="MetI-like_sf"/>
</dbReference>
<dbReference type="FunFam" id="1.10.3720.10:FF:000003">
    <property type="entry name" value="Aliphatic sulfonate ABC transporter permease"/>
    <property type="match status" value="1"/>
</dbReference>
<feature type="transmembrane region" description="Helical" evidence="7">
    <location>
        <begin position="248"/>
        <end position="272"/>
    </location>
</feature>
<comment type="caution">
    <text evidence="9">The sequence shown here is derived from an EMBL/GenBank/DDBJ whole genome shotgun (WGS) entry which is preliminary data.</text>
</comment>
<keyword evidence="10" id="KW-1185">Reference proteome</keyword>
<feature type="transmembrane region" description="Helical" evidence="7">
    <location>
        <begin position="99"/>
        <end position="118"/>
    </location>
</feature>
<dbReference type="GO" id="GO:0005886">
    <property type="term" value="C:plasma membrane"/>
    <property type="evidence" value="ECO:0007669"/>
    <property type="project" value="UniProtKB-SubCell"/>
</dbReference>
<keyword evidence="5 7" id="KW-1133">Transmembrane helix</keyword>
<evidence type="ECO:0000313" key="10">
    <source>
        <dbReference type="Proteomes" id="UP000006034"/>
    </source>
</evidence>
<comment type="similarity">
    <text evidence="7">Belongs to the binding-protein-dependent transport system permease family.</text>
</comment>
<keyword evidence="4 7" id="KW-0812">Transmembrane</keyword>
<organism evidence="9 10">
    <name type="scientific">Bilophila wadsworthia (strain 3_1_6)</name>
    <dbReference type="NCBI Taxonomy" id="563192"/>
    <lineage>
        <taxon>Bacteria</taxon>
        <taxon>Pseudomonadati</taxon>
        <taxon>Thermodesulfobacteriota</taxon>
        <taxon>Desulfovibrionia</taxon>
        <taxon>Desulfovibrionales</taxon>
        <taxon>Desulfovibrionaceae</taxon>
        <taxon>Bilophila</taxon>
    </lineage>
</organism>
<reference evidence="9 10" key="2">
    <citation type="submission" date="2013-04" db="EMBL/GenBank/DDBJ databases">
        <title>The Genome Sequence of Bilophila wadsworthia 3_1_6.</title>
        <authorList>
            <consortium name="The Broad Institute Genomics Platform"/>
            <person name="Earl A."/>
            <person name="Ward D."/>
            <person name="Feldgarden M."/>
            <person name="Gevers D."/>
            <person name="Sibley C."/>
            <person name="Strauss J."/>
            <person name="Allen-Vercoe E."/>
            <person name="Walker B."/>
            <person name="Young S."/>
            <person name="Zeng Q."/>
            <person name="Gargeya S."/>
            <person name="Fitzgerald M."/>
            <person name="Haas B."/>
            <person name="Abouelleil A."/>
            <person name="Allen A.W."/>
            <person name="Alvarado L."/>
            <person name="Arachchi H.M."/>
            <person name="Berlin A.M."/>
            <person name="Chapman S.B."/>
            <person name="Gainer-Dewar J."/>
            <person name="Goldberg J."/>
            <person name="Griggs A."/>
            <person name="Gujja S."/>
            <person name="Hansen M."/>
            <person name="Howarth C."/>
            <person name="Imamovic A."/>
            <person name="Ireland A."/>
            <person name="Larimer J."/>
            <person name="McCowan C."/>
            <person name="Murphy C."/>
            <person name="Pearson M."/>
            <person name="Poon T.W."/>
            <person name="Priest M."/>
            <person name="Roberts A."/>
            <person name="Saif S."/>
            <person name="Shea T."/>
            <person name="Sisk P."/>
            <person name="Sykes S."/>
            <person name="Wortman J."/>
            <person name="Nusbaum C."/>
            <person name="Birren B."/>
        </authorList>
    </citation>
    <scope>NUCLEOTIDE SEQUENCE [LARGE SCALE GENOMIC DNA]</scope>
    <source>
        <strain evidence="9 10">3_1_6</strain>
    </source>
</reference>
<keyword evidence="6 7" id="KW-0472">Membrane</keyword>
<evidence type="ECO:0000256" key="4">
    <source>
        <dbReference type="ARBA" id="ARBA00022692"/>
    </source>
</evidence>